<reference evidence="2" key="3">
    <citation type="submission" date="2018-08" db="EMBL/GenBank/DDBJ databases">
        <title>Leveraging single-cell genomics to expand the Fungal Tree of Life.</title>
        <authorList>
            <consortium name="DOE Joint Genome Institute"/>
            <person name="Ahrendt S.R."/>
            <person name="Quandt C.A."/>
            <person name="Ciobanu D."/>
            <person name="Clum A."/>
            <person name="Salamov A."/>
            <person name="Andreopoulos B."/>
            <person name="Cheng J.-F."/>
            <person name="Woyke T."/>
            <person name="Pelin A."/>
            <person name="Henrissat B."/>
            <person name="Reynolds N."/>
            <person name="Benny G.L."/>
            <person name="Smith M.E."/>
            <person name="James T.Y."/>
            <person name="Grigoriev I.V."/>
        </authorList>
    </citation>
    <scope>NUCLEOTIDE SEQUENCE</scope>
    <source>
        <strain evidence="2">CSF55</strain>
    </source>
</reference>
<proteinExistence type="predicted"/>
<dbReference type="Proteomes" id="UP000281549">
    <property type="component" value="Unassembled WGS sequence"/>
</dbReference>
<keyword evidence="3" id="KW-1185">Reference proteome</keyword>
<sequence>MWKPSKSLLLVCAGVTGITGPAYYNSYLREKIKSGQVKHYSMLPIKYYEKSESIDVYFGDGDTDQKRRNRRLFRKYARPILNAAALEFEIVEKVNIERPLMDFSTKEGQSFLQSEGKFVLPEFPFTPFLSRLFTDVKKFILID</sequence>
<organism evidence="1 3">
    <name type="scientific">Rozella allomycis (strain CSF55)</name>
    <dbReference type="NCBI Taxonomy" id="988480"/>
    <lineage>
        <taxon>Eukaryota</taxon>
        <taxon>Fungi</taxon>
        <taxon>Fungi incertae sedis</taxon>
        <taxon>Cryptomycota</taxon>
        <taxon>Cryptomycota incertae sedis</taxon>
        <taxon>Rozella</taxon>
    </lineage>
</organism>
<dbReference type="OrthoDB" id="5598305at2759"/>
<evidence type="ECO:0000313" key="2">
    <source>
        <dbReference type="EMBL" id="RKP20808.1"/>
    </source>
</evidence>
<dbReference type="Proteomes" id="UP000030755">
    <property type="component" value="Unassembled WGS sequence"/>
</dbReference>
<gene>
    <name evidence="1" type="ORF">O9G_002667</name>
    <name evidence="2" type="ORF">ROZALSC1DRAFT_27742</name>
</gene>
<dbReference type="AlphaFoldDB" id="A0A075B0B9"/>
<reference evidence="1 3" key="1">
    <citation type="journal article" date="2013" name="Curr. Biol.">
        <title>Shared signatures of parasitism and phylogenomics unite Cryptomycota and microsporidia.</title>
        <authorList>
            <person name="James T.Y."/>
            <person name="Pelin A."/>
            <person name="Bonen L."/>
            <person name="Ahrendt S."/>
            <person name="Sain D."/>
            <person name="Corradi N."/>
            <person name="Stajich J.E."/>
        </authorList>
    </citation>
    <scope>NUCLEOTIDE SEQUENCE [LARGE SCALE GENOMIC DNA]</scope>
    <source>
        <strain evidence="1 3">CSF55</strain>
        <strain evidence="1 3">CSF55</strain>
    </source>
</reference>
<reference evidence="4" key="2">
    <citation type="journal article" date="2018" name="Nat. Microbiol.">
        <title>Leveraging single-cell genomics to expand the fungal tree of life.</title>
        <authorList>
            <person name="Ahrendt S.R."/>
            <person name="Quandt C.A."/>
            <person name="Ciobanu D."/>
            <person name="Clum A."/>
            <person name="Salamov A."/>
            <person name="Andreopoulos B."/>
            <person name="Cheng J.F."/>
            <person name="Woyke T."/>
            <person name="Pelin A."/>
            <person name="Henrissat B."/>
            <person name="Reynolds N.K."/>
            <person name="Benny G.L."/>
            <person name="Smith M.E."/>
            <person name="James T.Y."/>
            <person name="Grigoriev I.V."/>
        </authorList>
    </citation>
    <scope>NUCLEOTIDE SEQUENCE [LARGE SCALE GENOMIC DNA]</scope>
    <source>
        <strain evidence="4">CSF55</strain>
    </source>
</reference>
<accession>A0A075B0B9</accession>
<evidence type="ECO:0000313" key="3">
    <source>
        <dbReference type="Proteomes" id="UP000030755"/>
    </source>
</evidence>
<name>A0A075B0B9_ROZAC</name>
<protein>
    <submittedName>
        <fullName evidence="1">Uncharacterized protein</fullName>
    </submittedName>
</protein>
<evidence type="ECO:0000313" key="4">
    <source>
        <dbReference type="Proteomes" id="UP000281549"/>
    </source>
</evidence>
<evidence type="ECO:0000313" key="1">
    <source>
        <dbReference type="EMBL" id="EPZ36024.1"/>
    </source>
</evidence>
<dbReference type="HOGENOM" id="CLU_1807299_0_0_1"/>
<dbReference type="EMBL" id="KE560678">
    <property type="protein sequence ID" value="EPZ36024.1"/>
    <property type="molecule type" value="Genomic_DNA"/>
</dbReference>
<dbReference type="EMBL" id="ML005019">
    <property type="protein sequence ID" value="RKP20808.1"/>
    <property type="molecule type" value="Genomic_DNA"/>
</dbReference>